<feature type="region of interest" description="Disordered" evidence="1">
    <location>
        <begin position="64"/>
        <end position="87"/>
    </location>
</feature>
<keyword evidence="3" id="KW-1185">Reference proteome</keyword>
<sequence>MNVFEQCNARQLFRVSPKVTGKPKVLYDYKTEFLCSSDRSLGTNFKRGLSPSCSIPDRGLSPTPVCSASPNHSIPERGLASPKLQYT</sequence>
<reference evidence="2" key="1">
    <citation type="submission" date="2020-08" db="EMBL/GenBank/DDBJ databases">
        <title>Multicomponent nature underlies the extraordinary mechanical properties of spider dragline silk.</title>
        <authorList>
            <person name="Kono N."/>
            <person name="Nakamura H."/>
            <person name="Mori M."/>
            <person name="Yoshida Y."/>
            <person name="Ohtoshi R."/>
            <person name="Malay A.D."/>
            <person name="Moran D.A.P."/>
            <person name="Tomita M."/>
            <person name="Numata K."/>
            <person name="Arakawa K."/>
        </authorList>
    </citation>
    <scope>NUCLEOTIDE SEQUENCE</scope>
</reference>
<protein>
    <submittedName>
        <fullName evidence="2">Uncharacterized protein</fullName>
    </submittedName>
</protein>
<evidence type="ECO:0000313" key="2">
    <source>
        <dbReference type="EMBL" id="GFX92779.1"/>
    </source>
</evidence>
<dbReference type="Proteomes" id="UP000887159">
    <property type="component" value="Unassembled WGS sequence"/>
</dbReference>
<proteinExistence type="predicted"/>
<name>A0A8X6RHS1_TRICX</name>
<evidence type="ECO:0000313" key="3">
    <source>
        <dbReference type="Proteomes" id="UP000887159"/>
    </source>
</evidence>
<evidence type="ECO:0000256" key="1">
    <source>
        <dbReference type="SAM" id="MobiDB-lite"/>
    </source>
</evidence>
<dbReference type="AlphaFoldDB" id="A0A8X6RHS1"/>
<organism evidence="2 3">
    <name type="scientific">Trichonephila clavipes</name>
    <name type="common">Golden silk orbweaver</name>
    <name type="synonym">Nephila clavipes</name>
    <dbReference type="NCBI Taxonomy" id="2585209"/>
    <lineage>
        <taxon>Eukaryota</taxon>
        <taxon>Metazoa</taxon>
        <taxon>Ecdysozoa</taxon>
        <taxon>Arthropoda</taxon>
        <taxon>Chelicerata</taxon>
        <taxon>Arachnida</taxon>
        <taxon>Araneae</taxon>
        <taxon>Araneomorphae</taxon>
        <taxon>Entelegynae</taxon>
        <taxon>Araneoidea</taxon>
        <taxon>Nephilidae</taxon>
        <taxon>Trichonephila</taxon>
    </lineage>
</organism>
<accession>A0A8X6RHS1</accession>
<dbReference type="EMBL" id="BMAU01021165">
    <property type="protein sequence ID" value="GFX92779.1"/>
    <property type="molecule type" value="Genomic_DNA"/>
</dbReference>
<comment type="caution">
    <text evidence="2">The sequence shown here is derived from an EMBL/GenBank/DDBJ whole genome shotgun (WGS) entry which is preliminary data.</text>
</comment>
<gene>
    <name evidence="2" type="ORF">TNCV_4876361</name>
</gene>